<keyword evidence="5" id="KW-0479">Metal-binding</keyword>
<dbReference type="GO" id="GO:0016052">
    <property type="term" value="P:carbohydrate catabolic process"/>
    <property type="evidence" value="ECO:0007669"/>
    <property type="project" value="InterPro"/>
</dbReference>
<dbReference type="SUPFAM" id="SSF51445">
    <property type="entry name" value="(Trans)glycosidases"/>
    <property type="match status" value="1"/>
</dbReference>
<dbReference type="InterPro" id="IPR013780">
    <property type="entry name" value="Glyco_hydro_b"/>
</dbReference>
<evidence type="ECO:0000259" key="18">
    <source>
        <dbReference type="SMART" id="SM00642"/>
    </source>
</evidence>
<evidence type="ECO:0000256" key="4">
    <source>
        <dbReference type="ARBA" id="ARBA00012595"/>
    </source>
</evidence>
<keyword evidence="7" id="KW-0106">Calcium</keyword>
<feature type="binding site" evidence="15">
    <location>
        <position position="227"/>
    </location>
    <ligand>
        <name>substrate</name>
    </ligand>
</feature>
<feature type="region of interest" description="Disordered" evidence="16">
    <location>
        <begin position="495"/>
        <end position="530"/>
    </location>
</feature>
<feature type="chain" id="PRO_5043045702" description="alpha-amylase" evidence="17">
    <location>
        <begin position="21"/>
        <end position="530"/>
    </location>
</feature>
<organism evidence="19 20">
    <name type="scientific">Acrodontium crateriforme</name>
    <dbReference type="NCBI Taxonomy" id="150365"/>
    <lineage>
        <taxon>Eukaryota</taxon>
        <taxon>Fungi</taxon>
        <taxon>Dikarya</taxon>
        <taxon>Ascomycota</taxon>
        <taxon>Pezizomycotina</taxon>
        <taxon>Dothideomycetes</taxon>
        <taxon>Dothideomycetidae</taxon>
        <taxon>Mycosphaerellales</taxon>
        <taxon>Teratosphaeriaceae</taxon>
        <taxon>Acrodontium</taxon>
    </lineage>
</organism>
<evidence type="ECO:0000256" key="13">
    <source>
        <dbReference type="PIRSR" id="PIRSR001024-2"/>
    </source>
</evidence>
<dbReference type="GO" id="GO:0005509">
    <property type="term" value="F:calcium ion binding"/>
    <property type="evidence" value="ECO:0007669"/>
    <property type="project" value="InterPro"/>
</dbReference>
<keyword evidence="17" id="KW-0732">Signal</keyword>
<feature type="binding site" evidence="15">
    <location>
        <position position="370"/>
    </location>
    <ligand>
        <name>substrate</name>
    </ligand>
</feature>
<evidence type="ECO:0000256" key="9">
    <source>
        <dbReference type="ARBA" id="ARBA00023180"/>
    </source>
</evidence>
<dbReference type="PIRSF" id="PIRSF001024">
    <property type="entry name" value="Alph-amyl_fung"/>
    <property type="match status" value="1"/>
</dbReference>
<evidence type="ECO:0000313" key="20">
    <source>
        <dbReference type="Proteomes" id="UP001303373"/>
    </source>
</evidence>
<dbReference type="PANTHER" id="PTHR10357:SF218">
    <property type="entry name" value="ALPHA-AMYLASE"/>
    <property type="match status" value="1"/>
</dbReference>
<keyword evidence="10" id="KW-0119">Carbohydrate metabolism</keyword>
<evidence type="ECO:0000256" key="15">
    <source>
        <dbReference type="PIRSR" id="PIRSR001024-5"/>
    </source>
</evidence>
<dbReference type="InterPro" id="IPR013777">
    <property type="entry name" value="A-amylase-like"/>
</dbReference>
<dbReference type="SUPFAM" id="SSF51011">
    <property type="entry name" value="Glycosyl hydrolase domain"/>
    <property type="match status" value="1"/>
</dbReference>
<dbReference type="Pfam" id="PF09260">
    <property type="entry name" value="A_amylase_dom_C"/>
    <property type="match status" value="1"/>
</dbReference>
<dbReference type="AlphaFoldDB" id="A0AAQ3R550"/>
<feature type="active site" description="Proton donor" evidence="12">
    <location>
        <position position="253"/>
    </location>
</feature>
<evidence type="ECO:0000256" key="8">
    <source>
        <dbReference type="ARBA" id="ARBA00023157"/>
    </source>
</evidence>
<feature type="disulfide bond" evidence="14">
    <location>
        <begin position="50"/>
        <end position="58"/>
    </location>
</feature>
<feature type="binding site" evidence="15">
    <location>
        <position position="320"/>
    </location>
    <ligand>
        <name>substrate</name>
    </ligand>
</feature>
<dbReference type="SMART" id="SM00642">
    <property type="entry name" value="Aamy"/>
    <property type="match status" value="1"/>
</dbReference>
<evidence type="ECO:0000256" key="11">
    <source>
        <dbReference type="ARBA" id="ARBA00023295"/>
    </source>
</evidence>
<evidence type="ECO:0000256" key="3">
    <source>
        <dbReference type="ARBA" id="ARBA00008061"/>
    </source>
</evidence>
<dbReference type="Gene3D" id="3.20.20.80">
    <property type="entry name" value="Glycosidases"/>
    <property type="match status" value="1"/>
</dbReference>
<feature type="binding site" evidence="15">
    <location>
        <position position="142"/>
    </location>
    <ligand>
        <name>substrate</name>
    </ligand>
</feature>
<feature type="disulfide bond" evidence="14">
    <location>
        <begin position="461"/>
        <end position="496"/>
    </location>
</feature>
<evidence type="ECO:0000256" key="1">
    <source>
        <dbReference type="ARBA" id="ARBA00000548"/>
    </source>
</evidence>
<evidence type="ECO:0000256" key="10">
    <source>
        <dbReference type="ARBA" id="ARBA00023277"/>
    </source>
</evidence>
<comment type="similarity">
    <text evidence="3">Belongs to the glycosyl hydrolase 13 family.</text>
</comment>
<evidence type="ECO:0000313" key="19">
    <source>
        <dbReference type="EMBL" id="WPH01671.1"/>
    </source>
</evidence>
<feature type="active site" description="Nucleophile" evidence="12">
    <location>
        <position position="229"/>
    </location>
</feature>
<proteinExistence type="inferred from homology"/>
<dbReference type="Gene3D" id="2.60.40.1180">
    <property type="entry name" value="Golgi alpha-mannosidase II"/>
    <property type="match status" value="1"/>
</dbReference>
<dbReference type="InterPro" id="IPR015340">
    <property type="entry name" value="A_amylase_C_dom"/>
</dbReference>
<feature type="binding site" evidence="15">
    <location>
        <position position="103"/>
    </location>
    <ligand>
        <name>substrate</name>
    </ligand>
</feature>
<evidence type="ECO:0000256" key="14">
    <source>
        <dbReference type="PIRSR" id="PIRSR001024-4"/>
    </source>
</evidence>
<name>A0AAQ3R550_9PEZI</name>
<gene>
    <name evidence="19" type="ORF">R9X50_00452200</name>
</gene>
<feature type="disulfide bond" evidence="14">
    <location>
        <begin position="171"/>
        <end position="187"/>
    </location>
</feature>
<dbReference type="FunFam" id="3.20.20.80:FF:000120">
    <property type="entry name" value="Alpha-amylase A"/>
    <property type="match status" value="1"/>
</dbReference>
<dbReference type="Pfam" id="PF00128">
    <property type="entry name" value="Alpha-amylase"/>
    <property type="match status" value="1"/>
</dbReference>
<dbReference type="Proteomes" id="UP001303373">
    <property type="component" value="Chromosome 6"/>
</dbReference>
<evidence type="ECO:0000256" key="17">
    <source>
        <dbReference type="SAM" id="SignalP"/>
    </source>
</evidence>
<accession>A0AAQ3R550</accession>
<dbReference type="InterPro" id="IPR017853">
    <property type="entry name" value="GH"/>
</dbReference>
<feature type="signal peptide" evidence="17">
    <location>
        <begin position="1"/>
        <end position="20"/>
    </location>
</feature>
<keyword evidence="11" id="KW-0326">Glycosidase</keyword>
<feature type="compositionally biased region" description="Basic residues" evidence="16">
    <location>
        <begin position="521"/>
        <end position="530"/>
    </location>
</feature>
<reference evidence="19 20" key="1">
    <citation type="submission" date="2023-11" db="EMBL/GenBank/DDBJ databases">
        <title>An acidophilic fungus is an integral part of prey digestion in a carnivorous sundew plant.</title>
        <authorList>
            <person name="Tsai I.J."/>
        </authorList>
    </citation>
    <scope>NUCLEOTIDE SEQUENCE [LARGE SCALE GENOMIC DNA]</scope>
    <source>
        <strain evidence="19">169a</strain>
    </source>
</reference>
<evidence type="ECO:0000256" key="2">
    <source>
        <dbReference type="ARBA" id="ARBA00001913"/>
    </source>
</evidence>
<sequence>MRLTSALVALNLAFVQSTFAATQDQWRSRSIYQILTDRFARTDGSTTATCNTGDRVYCGGTWKGIESKLDYIQGMGFDAIWISPITKNIEGQTPYGYAFHGYWQQDLYQLNSHFGTEADLKSLSDALHSRGMYLMVDVVTNHFGYDGGPDNINWSMMNPFNQQAQYHYPYCQVDFSDYQDETQITQCWAGDQQVALPDLRTEDSDVRDGFNTWISQLVANYSIDGLRLDSALQVETSFWSGFSKAAGVYIVGEVFENDVGFVCGYQNYLDGVMNYGVYFAAINAFKSTSGDMSGLGDVLSSVKNACKDTGLLGSFSENHDNPRFAQLTGDWALAKNIIAFTILTDGIPIIYEGQEQHYDSLGGSGDPYNREAIWYSKYNTGAELYQEIAQLNSIRKHAVNDDSSYLTYDNWAIYSDTTTIAMRKGHMVTVLTNQGAQGANYTQSIPGGFDANSQVTDMLTCNSVQADANGNINVPMGLGLPRVYYPTARLAGSGMCGSTSSSSSSSSSRSKRLAPQSVRTMPRRRPNIHV</sequence>
<evidence type="ECO:0000256" key="7">
    <source>
        <dbReference type="ARBA" id="ARBA00022837"/>
    </source>
</evidence>
<keyword evidence="20" id="KW-1185">Reference proteome</keyword>
<evidence type="ECO:0000256" key="12">
    <source>
        <dbReference type="PIRSR" id="PIRSR001024-1"/>
    </source>
</evidence>
<dbReference type="EMBL" id="CP138585">
    <property type="protein sequence ID" value="WPH01671.1"/>
    <property type="molecule type" value="Genomic_DNA"/>
</dbReference>
<feature type="disulfide bond" evidence="14">
    <location>
        <begin position="263"/>
        <end position="306"/>
    </location>
</feature>
<protein>
    <recommendedName>
        <fullName evidence="4">alpha-amylase</fullName>
        <ecNumber evidence="4">3.2.1.1</ecNumber>
    </recommendedName>
</protein>
<feature type="domain" description="Glycosyl hydrolase family 13 catalytic" evidence="18">
    <location>
        <begin position="33"/>
        <end position="395"/>
    </location>
</feature>
<dbReference type="CDD" id="cd11319">
    <property type="entry name" value="AmyAc_euk_AmyA"/>
    <property type="match status" value="1"/>
</dbReference>
<keyword evidence="6" id="KW-0378">Hydrolase</keyword>
<evidence type="ECO:0000256" key="5">
    <source>
        <dbReference type="ARBA" id="ARBA00022723"/>
    </source>
</evidence>
<dbReference type="GO" id="GO:0004556">
    <property type="term" value="F:alpha-amylase activity"/>
    <property type="evidence" value="ECO:0007669"/>
    <property type="project" value="UniProtKB-EC"/>
</dbReference>
<comment type="cofactor">
    <cofactor evidence="2">
        <name>Ca(2+)</name>
        <dbReference type="ChEBI" id="CHEBI:29108"/>
    </cofactor>
</comment>
<keyword evidence="8 14" id="KW-1015">Disulfide bond</keyword>
<dbReference type="EC" id="3.2.1.1" evidence="4"/>
<feature type="compositionally biased region" description="Low complexity" evidence="16">
    <location>
        <begin position="498"/>
        <end position="508"/>
    </location>
</feature>
<feature type="site" description="Transition state stabilizer" evidence="13">
    <location>
        <position position="320"/>
    </location>
</feature>
<evidence type="ECO:0000256" key="6">
    <source>
        <dbReference type="ARBA" id="ARBA00022801"/>
    </source>
</evidence>
<comment type="catalytic activity">
    <reaction evidence="1">
        <text>Endohydrolysis of (1-&gt;4)-alpha-D-glucosidic linkages in polysaccharides containing three or more (1-&gt;4)-alpha-linked D-glucose units.</text>
        <dbReference type="EC" id="3.2.1.1"/>
    </reaction>
</comment>
<keyword evidence="9" id="KW-0325">Glycoprotein</keyword>
<dbReference type="PANTHER" id="PTHR10357">
    <property type="entry name" value="ALPHA-AMYLASE FAMILY MEMBER"/>
    <property type="match status" value="1"/>
</dbReference>
<dbReference type="InterPro" id="IPR006047">
    <property type="entry name" value="GH13_cat_dom"/>
</dbReference>
<evidence type="ECO:0000256" key="16">
    <source>
        <dbReference type="SAM" id="MobiDB-lite"/>
    </source>
</evidence>